<evidence type="ECO:0000313" key="7">
    <source>
        <dbReference type="Proteomes" id="UP000383932"/>
    </source>
</evidence>
<dbReference type="PROSITE" id="PS50294">
    <property type="entry name" value="WD_REPEATS_REGION"/>
    <property type="match status" value="13"/>
</dbReference>
<dbReference type="InterPro" id="IPR019775">
    <property type="entry name" value="WD40_repeat_CS"/>
</dbReference>
<dbReference type="InterPro" id="IPR027417">
    <property type="entry name" value="P-loop_NTPase"/>
</dbReference>
<dbReference type="PANTHER" id="PTHR22847:SF637">
    <property type="entry name" value="WD REPEAT DOMAIN 5B"/>
    <property type="match status" value="1"/>
</dbReference>
<reference evidence="6 7" key="1">
    <citation type="journal article" date="2019" name="Fungal Biol. Biotechnol.">
        <title>Draft genome sequence of fastidious pathogen Ceratobasidium theobromae, which causes vascular-streak dieback in Theobroma cacao.</title>
        <authorList>
            <person name="Ali S.S."/>
            <person name="Asman A."/>
            <person name="Shao J."/>
            <person name="Firmansyah A.P."/>
            <person name="Susilo A.W."/>
            <person name="Rosmana A."/>
            <person name="McMahon P."/>
            <person name="Junaid M."/>
            <person name="Guest D."/>
            <person name="Kheng T.Y."/>
            <person name="Meinhardt L.W."/>
            <person name="Bailey B.A."/>
        </authorList>
    </citation>
    <scope>NUCLEOTIDE SEQUENCE [LARGE SCALE GENOMIC DNA]</scope>
    <source>
        <strain evidence="6 7">CT2</strain>
    </source>
</reference>
<dbReference type="InterPro" id="IPR020472">
    <property type="entry name" value="WD40_PAC1"/>
</dbReference>
<feature type="domain" description="NACHT" evidence="5">
    <location>
        <begin position="292"/>
        <end position="437"/>
    </location>
</feature>
<feature type="region of interest" description="Disordered" evidence="4">
    <location>
        <begin position="29"/>
        <end position="57"/>
    </location>
</feature>
<name>A0A5N5QEV6_9AGAM</name>
<feature type="repeat" description="WD" evidence="3">
    <location>
        <begin position="1250"/>
        <end position="1282"/>
    </location>
</feature>
<feature type="repeat" description="WD" evidence="3">
    <location>
        <begin position="1121"/>
        <end position="1162"/>
    </location>
</feature>
<feature type="repeat" description="WD" evidence="3">
    <location>
        <begin position="992"/>
        <end position="1033"/>
    </location>
</feature>
<evidence type="ECO:0000256" key="1">
    <source>
        <dbReference type="ARBA" id="ARBA00022574"/>
    </source>
</evidence>
<dbReference type="PRINTS" id="PR00320">
    <property type="entry name" value="GPROTEINBRPT"/>
</dbReference>
<dbReference type="CDD" id="cd21037">
    <property type="entry name" value="MLKL_NTD"/>
    <property type="match status" value="1"/>
</dbReference>
<dbReference type="InterPro" id="IPR015943">
    <property type="entry name" value="WD40/YVTN_repeat-like_dom_sf"/>
</dbReference>
<dbReference type="EMBL" id="SSOP01000209">
    <property type="protein sequence ID" value="KAB5589986.1"/>
    <property type="molecule type" value="Genomic_DNA"/>
</dbReference>
<evidence type="ECO:0000256" key="4">
    <source>
        <dbReference type="SAM" id="MobiDB-lite"/>
    </source>
</evidence>
<keyword evidence="2" id="KW-0677">Repeat</keyword>
<dbReference type="InterPro" id="IPR056884">
    <property type="entry name" value="NPHP3-like_N"/>
</dbReference>
<keyword evidence="7" id="KW-1185">Reference proteome</keyword>
<proteinExistence type="predicted"/>
<dbReference type="CDD" id="cd00200">
    <property type="entry name" value="WD40"/>
    <property type="match status" value="2"/>
</dbReference>
<evidence type="ECO:0000256" key="3">
    <source>
        <dbReference type="PROSITE-ProRule" id="PRU00221"/>
    </source>
</evidence>
<dbReference type="PROSITE" id="PS00678">
    <property type="entry name" value="WD_REPEATS_1"/>
    <property type="match status" value="6"/>
</dbReference>
<dbReference type="PROSITE" id="PS50082">
    <property type="entry name" value="WD_REPEATS_2"/>
    <property type="match status" value="13"/>
</dbReference>
<dbReference type="Gene3D" id="2.130.10.10">
    <property type="entry name" value="YVTN repeat-like/Quinoprotein amine dehydrogenase"/>
    <property type="match status" value="6"/>
</dbReference>
<protein>
    <recommendedName>
        <fullName evidence="5">NACHT domain-containing protein</fullName>
    </recommendedName>
</protein>
<feature type="repeat" description="WD" evidence="3">
    <location>
        <begin position="1035"/>
        <end position="1070"/>
    </location>
</feature>
<dbReference type="Proteomes" id="UP000383932">
    <property type="component" value="Unassembled WGS sequence"/>
</dbReference>
<dbReference type="PROSITE" id="PS50837">
    <property type="entry name" value="NACHT"/>
    <property type="match status" value="1"/>
</dbReference>
<dbReference type="GO" id="GO:1990234">
    <property type="term" value="C:transferase complex"/>
    <property type="evidence" value="ECO:0007669"/>
    <property type="project" value="UniProtKB-ARBA"/>
</dbReference>
<dbReference type="PANTHER" id="PTHR22847">
    <property type="entry name" value="WD40 REPEAT PROTEIN"/>
    <property type="match status" value="1"/>
</dbReference>
<sequence length="1508" mass="165252">MSSPPASPTPKRGVRNYIRNKYVEFIRSRSRSPSISAGTSTLGPNPPPQTHAKFQSTGNALAPPTIEEAAALRHSYSAPFLPLAPDPPTRSDTHSGNATWNGLRRSLEAFHEGARMFPPLQSAVGAFISCIDILEATAKNRQEYEDIASELKTLSQSLIRHMKESNSARISDCVANVALSIEQQAKLINNKQERGTGRRVLDASGDEEEIIRYYRRIEGLFRQLQTDANLSTWSIANEHLVNTRLEGLTPAKLATYDSILSTEINRRTCTDGTRTAVLSAMDEWSHDSNAPDLYWMDGMAGTGKTTIACSFSKMLEGRKQLAASFFCTRNSPECRQVGRIIPTIAYQLARYSIPFQGALCEVLGNEPDIGTKNVAKQVERLLKEPLDKVKKAIPENLVVVIDALDECEDRHGVRLVLDLLFKFVPTLPLKFFVTSRPEPIIYTKMITQSPTSRAVLHLHEIEKSLVKADIELYLREELSFMSLTNEKIEQLAERSGNLFIYAATLVRFIQPTTYSADPQERLTMVLDMTPQFTDQYAEVDSLYTVVLESALGEKRLTSREVEDMRLMLRMVLCVQEPVSIDTLATLAGIDTPRRALSALQPLRSVIHFLEDSRIVSTLHASFPDFMFNQARSGVYFCDRAEHNQLISHRCFETMKSQLRFNICDLESSSIPDAGVINLESRTKKAISPALWYSCIYWGEHLRLADTPELYTMLEDFFSTRLLFWMEVLNLKKSIGLGSQVLMKAGAASPDIIRFCDDAHSFVTSYAANPVSQSTPHIYISSISLCPRSSFVFKRYSGRTRGMISLQGSGIDRREMAALATWTFDSSVRSLAYSPDGNRVAFGCDDGSMGVRNAYDGSAIVDTFKGHTKHIMSIAFSPDGGRLITSSDDETMHLWNAEDGAPISCSFNGHSSRIKSVKFSRDGSRIVSSSADCTIRVWRATDGTAVGDAFRGHGRPILSISLSPDGTCVASGSMDATVRVWNVGDGTLVTSPFNGHSGSVYSVDYSPDGRLIASGSADKTIRLWNAQAGTPISHPLQGHTSTVQSVAFSPDSKRLVSGSHDSTIRVWSMENFTLVAGPFEGHTDIVHSVAFSPDGMRVVSTSGDRTIRVWNTREGIPVAPQFEGHTTLVRSVAFSPDGSRVVSGSYDHVVCLWDAHDGSPATAPFRGHTEQIWSVAFSSDGMRIVSASADHTIRVWNTQDGTLACSPLSGHTSEVYSVAVSPDGTHIASGSSDRTVRIWNLHTGKLVAGPFKGHTKLVMSVAFSPDGTTVASGSHDLTIRLWDSVKGTLKADPFRGHTNAIVCIAFSPDGLYVASGSSDHTIRVWKAANGDLAAGPLIGHTKLVQYVAFSPNGRFLASASSDQTIRLWSSLDGTPISSPLCGHTRWVTSIAFAPDGMRLVSCSGDRTIRMWDISNQALGLAPGSRSPGHSSSPLAVNQALPTALNNWAVRDDGWVISGDGHFLLWLPVEIRLSLLTPRCTFIISRSGTTRIDMAGVLLGDRWHECYVSE</sequence>
<dbReference type="Pfam" id="PF24883">
    <property type="entry name" value="NPHP3_N"/>
    <property type="match status" value="1"/>
</dbReference>
<feature type="repeat" description="WD" evidence="3">
    <location>
        <begin position="863"/>
        <end position="904"/>
    </location>
</feature>
<keyword evidence="1 3" id="KW-0853">WD repeat</keyword>
<feature type="repeat" description="WD" evidence="3">
    <location>
        <begin position="1078"/>
        <end position="1119"/>
    </location>
</feature>
<feature type="repeat" description="WD" evidence="3">
    <location>
        <begin position="1164"/>
        <end position="1205"/>
    </location>
</feature>
<dbReference type="Gene3D" id="3.40.50.300">
    <property type="entry name" value="P-loop containing nucleotide triphosphate hydrolases"/>
    <property type="match status" value="1"/>
</dbReference>
<accession>A0A5N5QEV6</accession>
<comment type="caution">
    <text evidence="6">The sequence shown here is derived from an EMBL/GenBank/DDBJ whole genome shotgun (WGS) entry which is preliminary data.</text>
</comment>
<dbReference type="SUPFAM" id="SSF50998">
    <property type="entry name" value="Quinoprotein alcohol dehydrogenase-like"/>
    <property type="match status" value="1"/>
</dbReference>
<dbReference type="SUPFAM" id="SSF50978">
    <property type="entry name" value="WD40 repeat-like"/>
    <property type="match status" value="1"/>
</dbReference>
<feature type="repeat" description="WD" evidence="3">
    <location>
        <begin position="1379"/>
        <end position="1414"/>
    </location>
</feature>
<dbReference type="InterPro" id="IPR059179">
    <property type="entry name" value="MLKL-like_MCAfunc"/>
</dbReference>
<evidence type="ECO:0000259" key="5">
    <source>
        <dbReference type="PROSITE" id="PS50837"/>
    </source>
</evidence>
<dbReference type="InterPro" id="IPR011047">
    <property type="entry name" value="Quinoprotein_ADH-like_sf"/>
</dbReference>
<dbReference type="InterPro" id="IPR001680">
    <property type="entry name" value="WD40_rpt"/>
</dbReference>
<dbReference type="OrthoDB" id="538223at2759"/>
<feature type="repeat" description="WD" evidence="3">
    <location>
        <begin position="906"/>
        <end position="947"/>
    </location>
</feature>
<gene>
    <name evidence="6" type="ORF">CTheo_6573</name>
</gene>
<evidence type="ECO:0000256" key="2">
    <source>
        <dbReference type="ARBA" id="ARBA00022737"/>
    </source>
</evidence>
<feature type="repeat" description="WD" evidence="3">
    <location>
        <begin position="949"/>
        <end position="990"/>
    </location>
</feature>
<organism evidence="6 7">
    <name type="scientific">Ceratobasidium theobromae</name>
    <dbReference type="NCBI Taxonomy" id="1582974"/>
    <lineage>
        <taxon>Eukaryota</taxon>
        <taxon>Fungi</taxon>
        <taxon>Dikarya</taxon>
        <taxon>Basidiomycota</taxon>
        <taxon>Agaricomycotina</taxon>
        <taxon>Agaricomycetes</taxon>
        <taxon>Cantharellales</taxon>
        <taxon>Ceratobasidiaceae</taxon>
        <taxon>Ceratobasidium</taxon>
    </lineage>
</organism>
<feature type="repeat" description="WD" evidence="3">
    <location>
        <begin position="1336"/>
        <end position="1377"/>
    </location>
</feature>
<dbReference type="SUPFAM" id="SSF52540">
    <property type="entry name" value="P-loop containing nucleoside triphosphate hydrolases"/>
    <property type="match status" value="1"/>
</dbReference>
<feature type="repeat" description="WD" evidence="3">
    <location>
        <begin position="1293"/>
        <end position="1334"/>
    </location>
</feature>
<dbReference type="InterPro" id="IPR007111">
    <property type="entry name" value="NACHT_NTPase"/>
</dbReference>
<feature type="repeat" description="WD" evidence="3">
    <location>
        <begin position="1207"/>
        <end position="1248"/>
    </location>
</feature>
<dbReference type="InterPro" id="IPR036322">
    <property type="entry name" value="WD40_repeat_dom_sf"/>
</dbReference>
<evidence type="ECO:0000313" key="6">
    <source>
        <dbReference type="EMBL" id="KAB5589986.1"/>
    </source>
</evidence>
<dbReference type="SMART" id="SM00320">
    <property type="entry name" value="WD40"/>
    <property type="match status" value="14"/>
</dbReference>
<dbReference type="Pfam" id="PF00400">
    <property type="entry name" value="WD40"/>
    <property type="match status" value="14"/>
</dbReference>